<organism evidence="3 4">
    <name type="scientific">Aphanomyces stellatus</name>
    <dbReference type="NCBI Taxonomy" id="120398"/>
    <lineage>
        <taxon>Eukaryota</taxon>
        <taxon>Sar</taxon>
        <taxon>Stramenopiles</taxon>
        <taxon>Oomycota</taxon>
        <taxon>Saprolegniomycetes</taxon>
        <taxon>Saprolegniales</taxon>
        <taxon>Verrucalvaceae</taxon>
        <taxon>Aphanomyces</taxon>
    </lineage>
</organism>
<accession>A0A485LI81</accession>
<evidence type="ECO:0000313" key="2">
    <source>
        <dbReference type="EMBL" id="KAF0686512.1"/>
    </source>
</evidence>
<evidence type="ECO:0000313" key="3">
    <source>
        <dbReference type="EMBL" id="VFT98368.1"/>
    </source>
</evidence>
<gene>
    <name evidence="3" type="primary">Aste57867_21699</name>
    <name evidence="2" type="ORF">As57867_021630</name>
    <name evidence="3" type="ORF">ASTE57867_21699</name>
</gene>
<sequence>MLRQLTSVVFAGGFTRLGQVQKRMAKHFPVPVVDELMEEGVIRPKTTPKAMCILSTACVPESDEHIDLREFQSGATHAVHEALVQLYSPSMLDFAANGHSESCDANEYFKAVCSDHLYKKLFNFAAKMGKNTVGVVSVDGVAPCAIVDGSFEESDEDGEFVTFVVNCSSPYTKHVKEETAHELEQRIVAASSEDPTKQGPTAEEDQPEVEEGVLKVVATFKSLLPSSGELDWTLQELRIAAVKGGKPAVA</sequence>
<dbReference type="EMBL" id="VJMH01006993">
    <property type="protein sequence ID" value="KAF0686512.1"/>
    <property type="molecule type" value="Genomic_DNA"/>
</dbReference>
<dbReference type="AlphaFoldDB" id="A0A485LI81"/>
<dbReference type="EMBL" id="CAADRA010007019">
    <property type="protein sequence ID" value="VFT98368.1"/>
    <property type="molecule type" value="Genomic_DNA"/>
</dbReference>
<feature type="region of interest" description="Disordered" evidence="1">
    <location>
        <begin position="189"/>
        <end position="209"/>
    </location>
</feature>
<dbReference type="OrthoDB" id="65343at2759"/>
<proteinExistence type="predicted"/>
<reference evidence="3 4" key="1">
    <citation type="submission" date="2019-03" db="EMBL/GenBank/DDBJ databases">
        <authorList>
            <person name="Gaulin E."/>
            <person name="Dumas B."/>
        </authorList>
    </citation>
    <scope>NUCLEOTIDE SEQUENCE [LARGE SCALE GENOMIC DNA]</scope>
    <source>
        <strain evidence="3">CBS 568.67</strain>
    </source>
</reference>
<evidence type="ECO:0000313" key="4">
    <source>
        <dbReference type="Proteomes" id="UP000332933"/>
    </source>
</evidence>
<dbReference type="Proteomes" id="UP000332933">
    <property type="component" value="Unassembled WGS sequence"/>
</dbReference>
<keyword evidence="4" id="KW-1185">Reference proteome</keyword>
<reference evidence="2" key="2">
    <citation type="submission" date="2019-06" db="EMBL/GenBank/DDBJ databases">
        <title>Genomics analysis of Aphanomyces spp. identifies a new class of oomycete effector associated with host adaptation.</title>
        <authorList>
            <person name="Gaulin E."/>
        </authorList>
    </citation>
    <scope>NUCLEOTIDE SEQUENCE</scope>
    <source>
        <strain evidence="2">CBS 578.67</strain>
    </source>
</reference>
<evidence type="ECO:0000256" key="1">
    <source>
        <dbReference type="SAM" id="MobiDB-lite"/>
    </source>
</evidence>
<protein>
    <submittedName>
        <fullName evidence="3">Aste57867_21699 protein</fullName>
    </submittedName>
</protein>
<name>A0A485LI81_9STRA</name>